<keyword evidence="1" id="KW-0472">Membrane</keyword>
<proteinExistence type="predicted"/>
<dbReference type="EMBL" id="CAKJVE010000004">
    <property type="protein sequence ID" value="CAG9708241.1"/>
    <property type="molecule type" value="Genomic_DNA"/>
</dbReference>
<protein>
    <submittedName>
        <fullName evidence="2">Uncharacterized protein</fullName>
    </submittedName>
</protein>
<dbReference type="Proteomes" id="UP000789738">
    <property type="component" value="Unassembled WGS sequence"/>
</dbReference>
<evidence type="ECO:0000313" key="3">
    <source>
        <dbReference type="Proteomes" id="UP000789738"/>
    </source>
</evidence>
<reference evidence="2" key="1">
    <citation type="submission" date="2021-10" db="EMBL/GenBank/DDBJ databases">
        <authorList>
            <person name="Mesa V."/>
        </authorList>
    </citation>
    <scope>NUCLEOTIDE SEQUENCE</scope>
    <source>
        <strain evidence="2">CC3_PB</strain>
    </source>
</reference>
<feature type="transmembrane region" description="Helical" evidence="1">
    <location>
        <begin position="72"/>
        <end position="92"/>
    </location>
</feature>
<gene>
    <name evidence="2" type="ORF">CNEO_43470</name>
</gene>
<feature type="transmembrane region" description="Helical" evidence="1">
    <location>
        <begin position="21"/>
        <end position="40"/>
    </location>
</feature>
<organism evidence="2 3">
    <name type="scientific">Clostridium neonatale</name>
    <dbReference type="NCBI Taxonomy" id="137838"/>
    <lineage>
        <taxon>Bacteria</taxon>
        <taxon>Bacillati</taxon>
        <taxon>Bacillota</taxon>
        <taxon>Clostridia</taxon>
        <taxon>Eubacteriales</taxon>
        <taxon>Clostridiaceae</taxon>
        <taxon>Clostridium</taxon>
    </lineage>
</organism>
<accession>A0AA86MST9</accession>
<evidence type="ECO:0000313" key="2">
    <source>
        <dbReference type="EMBL" id="CAG9708241.1"/>
    </source>
</evidence>
<evidence type="ECO:0000256" key="1">
    <source>
        <dbReference type="SAM" id="Phobius"/>
    </source>
</evidence>
<comment type="caution">
    <text evidence="2">The sequence shown here is derived from an EMBL/GenBank/DDBJ whole genome shotgun (WGS) entry which is preliminary data.</text>
</comment>
<keyword evidence="1" id="KW-1133">Transmembrane helix</keyword>
<sequence length="107" mass="11904">MKSYLSLIPISAKVHKRQNRMTLLCIIFAVFLVTTVFSMADMGVRMEQTRLLNKHGSLTLQDLSNNTLAQTLYLAAAVLFTLILIAGVLMISSSINSNVAQRTKFLE</sequence>
<keyword evidence="1" id="KW-0812">Transmembrane</keyword>
<name>A0AA86MST9_9CLOT</name>
<dbReference type="AlphaFoldDB" id="A0AA86MST9"/>